<protein>
    <submittedName>
        <fullName evidence="2">Uncharacterized protein</fullName>
    </submittedName>
</protein>
<dbReference type="EMBL" id="CM029053">
    <property type="protein sequence ID" value="KAG2550674.1"/>
    <property type="molecule type" value="Genomic_DNA"/>
</dbReference>
<name>A0A8T0NVC1_PANVG</name>
<dbReference type="AlphaFoldDB" id="A0A8T0NVC1"/>
<feature type="region of interest" description="Disordered" evidence="1">
    <location>
        <begin position="233"/>
        <end position="263"/>
    </location>
</feature>
<organism evidence="2 3">
    <name type="scientific">Panicum virgatum</name>
    <name type="common">Blackwell switchgrass</name>
    <dbReference type="NCBI Taxonomy" id="38727"/>
    <lineage>
        <taxon>Eukaryota</taxon>
        <taxon>Viridiplantae</taxon>
        <taxon>Streptophyta</taxon>
        <taxon>Embryophyta</taxon>
        <taxon>Tracheophyta</taxon>
        <taxon>Spermatophyta</taxon>
        <taxon>Magnoliopsida</taxon>
        <taxon>Liliopsida</taxon>
        <taxon>Poales</taxon>
        <taxon>Poaceae</taxon>
        <taxon>PACMAD clade</taxon>
        <taxon>Panicoideae</taxon>
        <taxon>Panicodae</taxon>
        <taxon>Paniceae</taxon>
        <taxon>Panicinae</taxon>
        <taxon>Panicum</taxon>
        <taxon>Panicum sect. Hiantes</taxon>
    </lineage>
</organism>
<proteinExistence type="predicted"/>
<dbReference type="Proteomes" id="UP000823388">
    <property type="component" value="Chromosome 9K"/>
</dbReference>
<keyword evidence="3" id="KW-1185">Reference proteome</keyword>
<evidence type="ECO:0000313" key="3">
    <source>
        <dbReference type="Proteomes" id="UP000823388"/>
    </source>
</evidence>
<comment type="caution">
    <text evidence="2">The sequence shown here is derived from an EMBL/GenBank/DDBJ whole genome shotgun (WGS) entry which is preliminary data.</text>
</comment>
<sequence length="263" mass="27860">MPRGSPSIDSVVRSVLRLPRQQRTSRLCHLLRRHVRASAQRHGSREVRGTLTGGRSYLPMATGGRRGRRGRGHGRHEGRSGDRGHRTVTLLLDSCTAPGRILIDAPRRFPLHGWTALVRLGDSALAPSEVTSHCPRHGWTCFIVDDGAGPSSSAPAAPPPPPRAPSPRLPMPTPRPERWGTRAACTGWPPYYSNDRGSGGAAAFDPALAPPPPPPAPVPACHNAMVAANRCPGLRSHANGDAGGLPNGHAGRGYEPSSDEEGA</sequence>
<feature type="compositionally biased region" description="Pro residues" evidence="1">
    <location>
        <begin position="156"/>
        <end position="174"/>
    </location>
</feature>
<feature type="region of interest" description="Disordered" evidence="1">
    <location>
        <begin position="39"/>
        <end position="83"/>
    </location>
</feature>
<gene>
    <name evidence="2" type="ORF">PVAP13_9KG317414</name>
</gene>
<feature type="compositionally biased region" description="Basic residues" evidence="1">
    <location>
        <begin position="65"/>
        <end position="74"/>
    </location>
</feature>
<reference evidence="2" key="1">
    <citation type="submission" date="2020-05" db="EMBL/GenBank/DDBJ databases">
        <title>WGS assembly of Panicum virgatum.</title>
        <authorList>
            <person name="Lovell J.T."/>
            <person name="Jenkins J."/>
            <person name="Shu S."/>
            <person name="Juenger T.E."/>
            <person name="Schmutz J."/>
        </authorList>
    </citation>
    <scope>NUCLEOTIDE SEQUENCE</scope>
    <source>
        <strain evidence="2">AP13</strain>
    </source>
</reference>
<evidence type="ECO:0000313" key="2">
    <source>
        <dbReference type="EMBL" id="KAG2550674.1"/>
    </source>
</evidence>
<feature type="region of interest" description="Disordered" evidence="1">
    <location>
        <begin position="149"/>
        <end position="179"/>
    </location>
</feature>
<evidence type="ECO:0000256" key="1">
    <source>
        <dbReference type="SAM" id="MobiDB-lite"/>
    </source>
</evidence>
<accession>A0A8T0NVC1</accession>